<accession>A0ABT1HZW0</accession>
<organism evidence="1 2">
    <name type="scientific">Streptoalloteichus tenebrarius (strain ATCC 17920 / DSM 40477 / JCM 4838 / CBS 697.72 / NBRC 16177 / NCIMB 11028 / NRRL B-12390 / A12253. 1 / ISP 5477)</name>
    <name type="common">Streptomyces tenebrarius</name>
    <dbReference type="NCBI Taxonomy" id="1933"/>
    <lineage>
        <taxon>Bacteria</taxon>
        <taxon>Bacillati</taxon>
        <taxon>Actinomycetota</taxon>
        <taxon>Actinomycetes</taxon>
        <taxon>Pseudonocardiales</taxon>
        <taxon>Pseudonocardiaceae</taxon>
        <taxon>Streptoalloteichus</taxon>
    </lineage>
</organism>
<comment type="caution">
    <text evidence="1">The sequence shown here is derived from an EMBL/GenBank/DDBJ whole genome shotgun (WGS) entry which is preliminary data.</text>
</comment>
<name>A0ABT1HZW0_STRSD</name>
<proteinExistence type="predicted"/>
<keyword evidence="2" id="KW-1185">Reference proteome</keyword>
<gene>
    <name evidence="1" type="ORF">LX15_004775</name>
</gene>
<evidence type="ECO:0000313" key="1">
    <source>
        <dbReference type="EMBL" id="MCP2261055.1"/>
    </source>
</evidence>
<protein>
    <submittedName>
        <fullName evidence="1">Uncharacterized protein</fullName>
    </submittedName>
</protein>
<dbReference type="Proteomes" id="UP001205311">
    <property type="component" value="Unassembled WGS sequence"/>
</dbReference>
<dbReference type="RefSeq" id="WP_253671895.1">
    <property type="nucleotide sequence ID" value="NZ_JAMTCP010000035.1"/>
</dbReference>
<dbReference type="EMBL" id="JAMTCP010000035">
    <property type="protein sequence ID" value="MCP2261055.1"/>
    <property type="molecule type" value="Genomic_DNA"/>
</dbReference>
<sequence>MALCMPLCEAAGQLAEQGRVGQGGGVRWPGLRRSLVLGEDSGLDQKLL</sequence>
<reference evidence="1 2" key="1">
    <citation type="submission" date="2022-06" db="EMBL/GenBank/DDBJ databases">
        <title>Genomic Encyclopedia of Archaeal and Bacterial Type Strains, Phase II (KMG-II): from individual species to whole genera.</title>
        <authorList>
            <person name="Goeker M."/>
        </authorList>
    </citation>
    <scope>NUCLEOTIDE SEQUENCE [LARGE SCALE GENOMIC DNA]</scope>
    <source>
        <strain evidence="1 2">DSM 40477</strain>
    </source>
</reference>
<evidence type="ECO:0000313" key="2">
    <source>
        <dbReference type="Proteomes" id="UP001205311"/>
    </source>
</evidence>